<comment type="similarity">
    <text evidence="8">Belongs to the binding-protein-dependent transport system permease family.</text>
</comment>
<keyword evidence="3" id="KW-1003">Cell membrane</keyword>
<keyword evidence="4 8" id="KW-0812">Transmembrane</keyword>
<dbReference type="AlphaFoldDB" id="A0A1L8SUK7"/>
<feature type="transmembrane region" description="Helical" evidence="8">
    <location>
        <begin position="68"/>
        <end position="89"/>
    </location>
</feature>
<dbReference type="EMBL" id="JXKM01000005">
    <property type="protein sequence ID" value="OJG35623.1"/>
    <property type="molecule type" value="Genomic_DNA"/>
</dbReference>
<proteinExistence type="inferred from homology"/>
<evidence type="ECO:0000256" key="5">
    <source>
        <dbReference type="ARBA" id="ARBA00022970"/>
    </source>
</evidence>
<evidence type="ECO:0000256" key="3">
    <source>
        <dbReference type="ARBA" id="ARBA00022475"/>
    </source>
</evidence>
<evidence type="ECO:0000256" key="1">
    <source>
        <dbReference type="ARBA" id="ARBA00004651"/>
    </source>
</evidence>
<dbReference type="FunFam" id="1.10.3720.10:FF:000006">
    <property type="entry name" value="Glutamate/aspartate ABC transporter, permease protein GltK"/>
    <property type="match status" value="1"/>
</dbReference>
<dbReference type="PANTHER" id="PTHR30614">
    <property type="entry name" value="MEMBRANE COMPONENT OF AMINO ACID ABC TRANSPORTER"/>
    <property type="match status" value="1"/>
</dbReference>
<dbReference type="InterPro" id="IPR035906">
    <property type="entry name" value="MetI-like_sf"/>
</dbReference>
<evidence type="ECO:0000256" key="4">
    <source>
        <dbReference type="ARBA" id="ARBA00022692"/>
    </source>
</evidence>
<keyword evidence="7 8" id="KW-0472">Membrane</keyword>
<dbReference type="STRING" id="319970.RV00_GL002377"/>
<keyword evidence="5" id="KW-0029">Amino-acid transport</keyword>
<feature type="transmembrane region" description="Helical" evidence="8">
    <location>
        <begin position="36"/>
        <end position="56"/>
    </location>
</feature>
<dbReference type="CDD" id="cd06261">
    <property type="entry name" value="TM_PBP2"/>
    <property type="match status" value="1"/>
</dbReference>
<comment type="subcellular location">
    <subcellularLocation>
        <location evidence="1 8">Cell membrane</location>
        <topology evidence="1 8">Multi-pass membrane protein</topology>
    </subcellularLocation>
</comment>
<feature type="transmembrane region" description="Helical" evidence="8">
    <location>
        <begin position="196"/>
        <end position="217"/>
    </location>
</feature>
<dbReference type="GO" id="GO:0043190">
    <property type="term" value="C:ATP-binding cassette (ABC) transporter complex"/>
    <property type="evidence" value="ECO:0007669"/>
    <property type="project" value="InterPro"/>
</dbReference>
<dbReference type="InterPro" id="IPR010065">
    <property type="entry name" value="AA_ABC_transptr_permease_3TM"/>
</dbReference>
<evidence type="ECO:0000259" key="9">
    <source>
        <dbReference type="PROSITE" id="PS50928"/>
    </source>
</evidence>
<gene>
    <name evidence="10" type="ORF">RV00_GL002377</name>
</gene>
<dbReference type="GO" id="GO:0022857">
    <property type="term" value="F:transmembrane transporter activity"/>
    <property type="evidence" value="ECO:0007669"/>
    <property type="project" value="InterPro"/>
</dbReference>
<evidence type="ECO:0000313" key="10">
    <source>
        <dbReference type="EMBL" id="OJG35623.1"/>
    </source>
</evidence>
<reference evidence="10 11" key="1">
    <citation type="submission" date="2014-12" db="EMBL/GenBank/DDBJ databases">
        <title>Draft genome sequences of 29 type strains of Enterococci.</title>
        <authorList>
            <person name="Zhong Z."/>
            <person name="Sun Z."/>
            <person name="Liu W."/>
            <person name="Zhang W."/>
            <person name="Zhang H."/>
        </authorList>
    </citation>
    <scope>NUCLEOTIDE SEQUENCE [LARGE SCALE GENOMIC DNA]</scope>
    <source>
        <strain evidence="10 11">DSM 22802</strain>
    </source>
</reference>
<dbReference type="PROSITE" id="PS50928">
    <property type="entry name" value="ABC_TM1"/>
    <property type="match status" value="1"/>
</dbReference>
<dbReference type="SUPFAM" id="SSF161098">
    <property type="entry name" value="MetI-like"/>
    <property type="match status" value="1"/>
</dbReference>
<keyword evidence="11" id="KW-1185">Reference proteome</keyword>
<dbReference type="Proteomes" id="UP000183700">
    <property type="component" value="Unassembled WGS sequence"/>
</dbReference>
<evidence type="ECO:0000256" key="6">
    <source>
        <dbReference type="ARBA" id="ARBA00022989"/>
    </source>
</evidence>
<evidence type="ECO:0000313" key="11">
    <source>
        <dbReference type="Proteomes" id="UP000183700"/>
    </source>
</evidence>
<comment type="caution">
    <text evidence="10">The sequence shown here is derived from an EMBL/GenBank/DDBJ whole genome shotgun (WGS) entry which is preliminary data.</text>
</comment>
<feature type="transmembrane region" description="Helical" evidence="8">
    <location>
        <begin position="95"/>
        <end position="115"/>
    </location>
</feature>
<keyword evidence="6 8" id="KW-1133">Transmembrane helix</keyword>
<protein>
    <submittedName>
        <fullName evidence="10">His/Glu/Gln/Arg/opine family amino ABC transporter, permease, 3-TM region</fullName>
    </submittedName>
</protein>
<dbReference type="Gene3D" id="1.10.3720.10">
    <property type="entry name" value="MetI-like"/>
    <property type="match status" value="1"/>
</dbReference>
<evidence type="ECO:0000256" key="2">
    <source>
        <dbReference type="ARBA" id="ARBA00022448"/>
    </source>
</evidence>
<dbReference type="InterPro" id="IPR043429">
    <property type="entry name" value="ArtM/GltK/GlnP/TcyL/YhdX-like"/>
</dbReference>
<evidence type="ECO:0000256" key="7">
    <source>
        <dbReference type="ARBA" id="ARBA00023136"/>
    </source>
</evidence>
<accession>A0A1L8SUK7</accession>
<evidence type="ECO:0000256" key="8">
    <source>
        <dbReference type="RuleBase" id="RU363032"/>
    </source>
</evidence>
<dbReference type="Pfam" id="PF00528">
    <property type="entry name" value="BPD_transp_1"/>
    <property type="match status" value="1"/>
</dbReference>
<dbReference type="InterPro" id="IPR000515">
    <property type="entry name" value="MetI-like"/>
</dbReference>
<dbReference type="PANTHER" id="PTHR30614:SF0">
    <property type="entry name" value="L-CYSTINE TRANSPORT SYSTEM PERMEASE PROTEIN TCYL"/>
    <property type="match status" value="1"/>
</dbReference>
<organism evidence="10 11">
    <name type="scientific">Enterococcus devriesei</name>
    <dbReference type="NCBI Taxonomy" id="319970"/>
    <lineage>
        <taxon>Bacteria</taxon>
        <taxon>Bacillati</taxon>
        <taxon>Bacillota</taxon>
        <taxon>Bacilli</taxon>
        <taxon>Lactobacillales</taxon>
        <taxon>Enterococcaceae</taxon>
        <taxon>Enterococcus</taxon>
    </lineage>
</organism>
<feature type="domain" description="ABC transmembrane type-1" evidence="9">
    <location>
        <begin position="30"/>
        <end position="217"/>
    </location>
</feature>
<name>A0A1L8SUK7_9ENTE</name>
<sequence length="228" mass="25757">MKVKQLSKKWRDIGMINYLIEVMPQLLQGAEITLKLFGYTILGSLPLGIILSFGLASRFKPLQWIIRFYVWIMRGTPLLLQLIFVFYGLPLAGIVFDRFEAALFAFVLNYAAYYAEIFRGGIQSIPVGQYEASKVIGLNPFQTVTRIIIPQVVKIVLPSVGNEVINLVKDTSLVYILGLSDVMRAGKIAMERDTTLLPLFGVAIIYLVMTAVVSVILKQLENRLNYYR</sequence>
<keyword evidence="2 8" id="KW-0813">Transport</keyword>
<dbReference type="GO" id="GO:0006865">
    <property type="term" value="P:amino acid transport"/>
    <property type="evidence" value="ECO:0007669"/>
    <property type="project" value="UniProtKB-KW"/>
</dbReference>
<dbReference type="NCBIfam" id="TIGR01726">
    <property type="entry name" value="HEQRo_perm_3TM"/>
    <property type="match status" value="1"/>
</dbReference>